<sequence>MSSIFIGIVFLLNMGYVYSHTPSVRETKDLDSTLKKPILNALMERIEVDTSWEESMLVAPMTIQLLAQLLIVSSTKEVSLRAFSPNRTFTYIQRPDSFRATLLQLSHEGYKAFLSGDSTMHMIQLRMIQIPKHIRTALKLLAGKFPQRTIARLLPRVLKNIEDTEVIQSTAETESNHIQHVEQNEREMQVLREQKEGLEKQEKIRAEYHKQATEAANRAESVYYKALNDIPTGYKAILRDFVGGMLKAVNLAAESAAFMLSGFTGRRSSGSSAGGAAGFVGNNGGQTPLSFGLSETLAMADKFSNTLTRFKNSFFKNNSNIKQLESYGTAFKMFREFIADLPDNSAKSRVLELISRSEQVAKQAVVNAKLANSNNETNTELEDELTTLVQQSTTFQAANQFSDPRMASQSLSTVGNGNGASDSSQNEIFKAQIAQSTMTELRRRQDEQAAEYMKLLDHLHKTQARMVSLDLTTMHYKEIIAMLNEAFKLLSRIDEQWKKFVHFFTKMSIYITDMIKGPLRRFLQVAGEGQELEHALRMDLIDVLKEDTFGIHREAYVLYVMSKTYYEVSSKHLMRRLEGLSGMLNARSTEERIMLVQRLQSQTNETLDQINALIRERKETFNQEFNKRNTELTTLINHLGGPNINAQQTIDEARRIISQEAPSGKDTTVAKNPVEDDDTVWGDK</sequence>
<evidence type="ECO:0000313" key="5">
    <source>
        <dbReference type="Proteomes" id="UP000663828"/>
    </source>
</evidence>
<proteinExistence type="predicted"/>
<dbReference type="AlphaFoldDB" id="A0A814GBC5"/>
<protein>
    <submittedName>
        <fullName evidence="4">Uncharacterized protein</fullName>
    </submittedName>
</protein>
<reference evidence="4" key="1">
    <citation type="submission" date="2021-02" db="EMBL/GenBank/DDBJ databases">
        <authorList>
            <person name="Nowell W R."/>
        </authorList>
    </citation>
    <scope>NUCLEOTIDE SEQUENCE</scope>
</reference>
<dbReference type="EMBL" id="CAJNOR010000726">
    <property type="protein sequence ID" value="CAF0992260.1"/>
    <property type="molecule type" value="Genomic_DNA"/>
</dbReference>
<organism evidence="4 5">
    <name type="scientific">Adineta ricciae</name>
    <name type="common">Rotifer</name>
    <dbReference type="NCBI Taxonomy" id="249248"/>
    <lineage>
        <taxon>Eukaryota</taxon>
        <taxon>Metazoa</taxon>
        <taxon>Spiralia</taxon>
        <taxon>Gnathifera</taxon>
        <taxon>Rotifera</taxon>
        <taxon>Eurotatoria</taxon>
        <taxon>Bdelloidea</taxon>
        <taxon>Adinetida</taxon>
        <taxon>Adinetidae</taxon>
        <taxon>Adineta</taxon>
    </lineage>
</organism>
<dbReference type="PANTHER" id="PTHR33488">
    <property type="entry name" value="ZGC:162509"/>
    <property type="match status" value="1"/>
</dbReference>
<keyword evidence="5" id="KW-1185">Reference proteome</keyword>
<accession>A0A814GBC5</accession>
<dbReference type="Proteomes" id="UP000663828">
    <property type="component" value="Unassembled WGS sequence"/>
</dbReference>
<dbReference type="PANTHER" id="PTHR33488:SF2">
    <property type="entry name" value="EARLY ENDOSOME ANTIGEN 1-LIKE"/>
    <property type="match status" value="1"/>
</dbReference>
<gene>
    <name evidence="4" type="ORF">XAT740_LOCUS12759</name>
</gene>
<feature type="signal peptide" evidence="3">
    <location>
        <begin position="1"/>
        <end position="19"/>
    </location>
</feature>
<keyword evidence="3" id="KW-0732">Signal</keyword>
<evidence type="ECO:0000256" key="1">
    <source>
        <dbReference type="SAM" id="Coils"/>
    </source>
</evidence>
<keyword evidence="1" id="KW-0175">Coiled coil</keyword>
<feature type="region of interest" description="Disordered" evidence="2">
    <location>
        <begin position="659"/>
        <end position="684"/>
    </location>
</feature>
<feature type="chain" id="PRO_5032635282" evidence="3">
    <location>
        <begin position="20"/>
        <end position="684"/>
    </location>
</feature>
<evidence type="ECO:0000256" key="2">
    <source>
        <dbReference type="SAM" id="MobiDB-lite"/>
    </source>
</evidence>
<evidence type="ECO:0000256" key="3">
    <source>
        <dbReference type="SAM" id="SignalP"/>
    </source>
</evidence>
<evidence type="ECO:0000313" key="4">
    <source>
        <dbReference type="EMBL" id="CAF0992260.1"/>
    </source>
</evidence>
<feature type="compositionally biased region" description="Acidic residues" evidence="2">
    <location>
        <begin position="675"/>
        <end position="684"/>
    </location>
</feature>
<name>A0A814GBC5_ADIRI</name>
<comment type="caution">
    <text evidence="4">The sequence shown here is derived from an EMBL/GenBank/DDBJ whole genome shotgun (WGS) entry which is preliminary data.</text>
</comment>
<feature type="coiled-coil region" evidence="1">
    <location>
        <begin position="181"/>
        <end position="218"/>
    </location>
</feature>